<reference evidence="5" key="1">
    <citation type="submission" date="2022-04" db="EMBL/GenBank/DDBJ databases">
        <title>A functionally conserved STORR gene fusion in Papaver species that diverged 16.8 million years ago.</title>
        <authorList>
            <person name="Catania T."/>
        </authorList>
    </citation>
    <scope>NUCLEOTIDE SEQUENCE</scope>
    <source>
        <strain evidence="5">S-188037</strain>
    </source>
</reference>
<dbReference type="GO" id="GO:0031640">
    <property type="term" value="P:killing of cells of another organism"/>
    <property type="evidence" value="ECO:0007669"/>
    <property type="project" value="UniProtKB-KW"/>
</dbReference>
<accession>A0AAD4TDX6</accession>
<evidence type="ECO:0000256" key="4">
    <source>
        <dbReference type="ARBA" id="ARBA00022821"/>
    </source>
</evidence>
<dbReference type="Proteomes" id="UP001202328">
    <property type="component" value="Unassembled WGS sequence"/>
</dbReference>
<evidence type="ECO:0000256" key="3">
    <source>
        <dbReference type="ARBA" id="ARBA00022577"/>
    </source>
</evidence>
<gene>
    <name evidence="5" type="ORF">MKW98_005855</name>
</gene>
<comment type="caution">
    <text evidence="5">The sequence shown here is derived from an EMBL/GenBank/DDBJ whole genome shotgun (WGS) entry which is preliminary data.</text>
</comment>
<name>A0AAD4TDX6_9MAGN</name>
<keyword evidence="3" id="KW-0295">Fungicide</keyword>
<dbReference type="Pfam" id="PF25052">
    <property type="entry name" value="AtDEF-like"/>
    <property type="match status" value="1"/>
</dbReference>
<evidence type="ECO:0000256" key="2">
    <source>
        <dbReference type="ARBA" id="ARBA00022529"/>
    </source>
</evidence>
<evidence type="ECO:0000313" key="5">
    <source>
        <dbReference type="EMBL" id="KAI3952160.1"/>
    </source>
</evidence>
<dbReference type="EMBL" id="JAJJMB010002292">
    <property type="protein sequence ID" value="KAI3952160.1"/>
    <property type="molecule type" value="Genomic_DNA"/>
</dbReference>
<sequence length="80" mass="9232">MFNLFILMGKLLPIFYLFLVVLVIFASGKTIQVDAKTCLTAYGCPNDEYCKERCGSMYNGEGECVQWPLIPRECRCYYHC</sequence>
<proteinExistence type="inferred from homology"/>
<dbReference type="InterPro" id="IPR010851">
    <property type="entry name" value="DEFL"/>
</dbReference>
<organism evidence="5 6">
    <name type="scientific">Papaver atlanticum</name>
    <dbReference type="NCBI Taxonomy" id="357466"/>
    <lineage>
        <taxon>Eukaryota</taxon>
        <taxon>Viridiplantae</taxon>
        <taxon>Streptophyta</taxon>
        <taxon>Embryophyta</taxon>
        <taxon>Tracheophyta</taxon>
        <taxon>Spermatophyta</taxon>
        <taxon>Magnoliopsida</taxon>
        <taxon>Ranunculales</taxon>
        <taxon>Papaveraceae</taxon>
        <taxon>Papaveroideae</taxon>
        <taxon>Papaver</taxon>
    </lineage>
</organism>
<keyword evidence="6" id="KW-1185">Reference proteome</keyword>
<dbReference type="AlphaFoldDB" id="A0AAD4TDX6"/>
<dbReference type="GO" id="GO:0050832">
    <property type="term" value="P:defense response to fungus"/>
    <property type="evidence" value="ECO:0007669"/>
    <property type="project" value="UniProtKB-KW"/>
</dbReference>
<evidence type="ECO:0000256" key="1">
    <source>
        <dbReference type="ARBA" id="ARBA00006722"/>
    </source>
</evidence>
<keyword evidence="4" id="KW-0611">Plant defense</keyword>
<protein>
    <submittedName>
        <fullName evidence="5">Uncharacterized protein</fullName>
    </submittedName>
</protein>
<keyword evidence="2" id="KW-0929">Antimicrobial</keyword>
<evidence type="ECO:0000313" key="6">
    <source>
        <dbReference type="Proteomes" id="UP001202328"/>
    </source>
</evidence>
<comment type="similarity">
    <text evidence="1">Belongs to the DEFL family.</text>
</comment>